<keyword evidence="2" id="KW-0472">Membrane</keyword>
<accession>A0ABR7GPR8</accession>
<evidence type="ECO:0000259" key="3">
    <source>
        <dbReference type="SMART" id="SM00909"/>
    </source>
</evidence>
<feature type="region of interest" description="Disordered" evidence="1">
    <location>
        <begin position="33"/>
        <end position="77"/>
    </location>
</feature>
<feature type="compositionally biased region" description="Polar residues" evidence="1">
    <location>
        <begin position="34"/>
        <end position="46"/>
    </location>
</feature>
<dbReference type="EMBL" id="JACOPK010000009">
    <property type="protein sequence ID" value="MBC5696307.1"/>
    <property type="molecule type" value="Genomic_DNA"/>
</dbReference>
<sequence>MKKNTKIIVAVVVILLMVIGGCIYGFVLEKNEVGTPSQDNTQTEPVTPSKPEKPDDTQQETPAVQPENPNPTGGESAVIYVPDEQSESLTPVGTDVADDSDKALVDALIKAGALPEGAEVVSSSLADGVLTLDMNDVYADAVRASGTAGEEMLVYSLVNTFASARNAESVMLTVGGKPLQSGHNIYDYALTPTN</sequence>
<gene>
    <name evidence="4" type="ORF">H8S02_10180</name>
</gene>
<keyword evidence="2" id="KW-1133">Transmembrane helix</keyword>
<dbReference type="Proteomes" id="UP000641741">
    <property type="component" value="Unassembled WGS sequence"/>
</dbReference>
<dbReference type="SMART" id="SM00909">
    <property type="entry name" value="Germane"/>
    <property type="match status" value="1"/>
</dbReference>
<evidence type="ECO:0000313" key="4">
    <source>
        <dbReference type="EMBL" id="MBC5696307.1"/>
    </source>
</evidence>
<keyword evidence="2" id="KW-0812">Transmembrane</keyword>
<dbReference type="RefSeq" id="WP_186970416.1">
    <property type="nucleotide sequence ID" value="NZ_JACOPK010000009.1"/>
</dbReference>
<dbReference type="InterPro" id="IPR019606">
    <property type="entry name" value="GerMN"/>
</dbReference>
<reference evidence="4 5" key="1">
    <citation type="submission" date="2020-08" db="EMBL/GenBank/DDBJ databases">
        <title>Genome public.</title>
        <authorList>
            <person name="Liu C."/>
            <person name="Sun Q."/>
        </authorList>
    </citation>
    <scope>NUCLEOTIDE SEQUENCE [LARGE SCALE GENOMIC DNA]</scope>
    <source>
        <strain evidence="4 5">M2</strain>
    </source>
</reference>
<proteinExistence type="predicted"/>
<protein>
    <submittedName>
        <fullName evidence="4">GerMN domain-containing protein</fullName>
    </submittedName>
</protein>
<evidence type="ECO:0000313" key="5">
    <source>
        <dbReference type="Proteomes" id="UP000641741"/>
    </source>
</evidence>
<keyword evidence="5" id="KW-1185">Reference proteome</keyword>
<evidence type="ECO:0000256" key="2">
    <source>
        <dbReference type="SAM" id="Phobius"/>
    </source>
</evidence>
<dbReference type="Pfam" id="PF10646">
    <property type="entry name" value="Germane"/>
    <property type="match status" value="1"/>
</dbReference>
<organism evidence="4 5">
    <name type="scientific">Agathobaculum hominis</name>
    <dbReference type="NCBI Taxonomy" id="2763014"/>
    <lineage>
        <taxon>Bacteria</taxon>
        <taxon>Bacillati</taxon>
        <taxon>Bacillota</taxon>
        <taxon>Clostridia</taxon>
        <taxon>Eubacteriales</taxon>
        <taxon>Butyricicoccaceae</taxon>
        <taxon>Agathobaculum</taxon>
    </lineage>
</organism>
<comment type="caution">
    <text evidence="4">The sequence shown here is derived from an EMBL/GenBank/DDBJ whole genome shotgun (WGS) entry which is preliminary data.</text>
</comment>
<feature type="transmembrane region" description="Helical" evidence="2">
    <location>
        <begin position="7"/>
        <end position="27"/>
    </location>
</feature>
<name>A0ABR7GPR8_9FIRM</name>
<feature type="domain" description="GerMN" evidence="3">
    <location>
        <begin position="101"/>
        <end position="183"/>
    </location>
</feature>
<dbReference type="PROSITE" id="PS51257">
    <property type="entry name" value="PROKAR_LIPOPROTEIN"/>
    <property type="match status" value="1"/>
</dbReference>
<evidence type="ECO:0000256" key="1">
    <source>
        <dbReference type="SAM" id="MobiDB-lite"/>
    </source>
</evidence>